<proteinExistence type="predicted"/>
<gene>
    <name evidence="3" type="ORF">KOI35_31160</name>
</gene>
<keyword evidence="1" id="KW-1133">Transmembrane helix</keyword>
<keyword evidence="1" id="KW-0812">Transmembrane</keyword>
<evidence type="ECO:0000259" key="2">
    <source>
        <dbReference type="Pfam" id="PF08044"/>
    </source>
</evidence>
<dbReference type="EMBL" id="JAHKKG010000010">
    <property type="protein sequence ID" value="MBU2667980.1"/>
    <property type="molecule type" value="Genomic_DNA"/>
</dbReference>
<protein>
    <submittedName>
        <fullName evidence="3">DUF1707 domain-containing protein</fullName>
    </submittedName>
</protein>
<comment type="caution">
    <text evidence="3">The sequence shown here is derived from an EMBL/GenBank/DDBJ whole genome shotgun (WGS) entry which is preliminary data.</text>
</comment>
<keyword evidence="1" id="KW-0472">Membrane</keyword>
<evidence type="ECO:0000256" key="1">
    <source>
        <dbReference type="SAM" id="Phobius"/>
    </source>
</evidence>
<evidence type="ECO:0000313" key="4">
    <source>
        <dbReference type="Proteomes" id="UP001519654"/>
    </source>
</evidence>
<dbReference type="Proteomes" id="UP001519654">
    <property type="component" value="Unassembled WGS sequence"/>
</dbReference>
<dbReference type="Pfam" id="PF08044">
    <property type="entry name" value="DUF1707"/>
    <property type="match status" value="1"/>
</dbReference>
<keyword evidence="4" id="KW-1185">Reference proteome</keyword>
<dbReference type="PANTHER" id="PTHR40763">
    <property type="entry name" value="MEMBRANE PROTEIN-RELATED"/>
    <property type="match status" value="1"/>
</dbReference>
<evidence type="ECO:0000313" key="3">
    <source>
        <dbReference type="EMBL" id="MBU2667980.1"/>
    </source>
</evidence>
<accession>A0ABS5Z0R2</accession>
<feature type="domain" description="DUF1707" evidence="2">
    <location>
        <begin position="22"/>
        <end position="74"/>
    </location>
</feature>
<dbReference type="InterPro" id="IPR012551">
    <property type="entry name" value="DUF1707_SHOCT-like"/>
</dbReference>
<feature type="transmembrane region" description="Helical" evidence="1">
    <location>
        <begin position="113"/>
        <end position="135"/>
    </location>
</feature>
<organism evidence="3 4">
    <name type="scientific">Paractinoplanes bogorensis</name>
    <dbReference type="NCBI Taxonomy" id="1610840"/>
    <lineage>
        <taxon>Bacteria</taxon>
        <taxon>Bacillati</taxon>
        <taxon>Actinomycetota</taxon>
        <taxon>Actinomycetes</taxon>
        <taxon>Micromonosporales</taxon>
        <taxon>Micromonosporaceae</taxon>
        <taxon>Paractinoplanes</taxon>
    </lineage>
</organism>
<dbReference type="PANTHER" id="PTHR40763:SF4">
    <property type="entry name" value="DUF1707 DOMAIN-CONTAINING PROTEIN"/>
    <property type="match status" value="1"/>
</dbReference>
<sequence>MRCLVTELATRKPPAEPDPARVRCSDADRERVSARLRDAASEGRLTMEELDERLAGVYAAKHHDELKPLMADLPDAERTRTGWRRIFDLLRAQLIMEWLILRGRAEGSKVRRLVVAGALVLFVLFLLGSAVGAFAGDGFEHHGIEHSGGFERGD</sequence>
<reference evidence="3 4" key="1">
    <citation type="submission" date="2021-06" db="EMBL/GenBank/DDBJ databases">
        <title>Actinoplanes lichenicola sp. nov., and Actinoplanes ovalisporus sp. nov., isolated from lichen in Thailand.</title>
        <authorList>
            <person name="Saeng-In P."/>
            <person name="Kanchanasin P."/>
            <person name="Yuki M."/>
            <person name="Kudo T."/>
            <person name="Ohkuma M."/>
            <person name="Phongsopitanun W."/>
            <person name="Tanasupawat S."/>
        </authorList>
    </citation>
    <scope>NUCLEOTIDE SEQUENCE [LARGE SCALE GENOMIC DNA]</scope>
    <source>
        <strain evidence="3 4">NBRC 110975</strain>
    </source>
</reference>
<name>A0ABS5Z0R2_9ACTN</name>